<keyword evidence="3" id="KW-1185">Reference proteome</keyword>
<sequence length="103" mass="11361">ERADPVRRRREPVVGAAVPTRFAPEPRLQCRLPVGFSRLPTTASSVIDGSSSSGLGGARRRSRLTEEIGRLAELLRRLPVEADRFDAERARGSRFPSGYCGNR</sequence>
<evidence type="ECO:0000313" key="3">
    <source>
        <dbReference type="Proteomes" id="UP000324897"/>
    </source>
</evidence>
<dbReference type="EMBL" id="RWGY01000039">
    <property type="protein sequence ID" value="TVU10442.1"/>
    <property type="molecule type" value="Genomic_DNA"/>
</dbReference>
<accession>A0A5J9TGK2</accession>
<feature type="non-terminal residue" evidence="2">
    <location>
        <position position="103"/>
    </location>
</feature>
<comment type="caution">
    <text evidence="2">The sequence shown here is derived from an EMBL/GenBank/DDBJ whole genome shotgun (WGS) entry which is preliminary data.</text>
</comment>
<proteinExistence type="predicted"/>
<protein>
    <submittedName>
        <fullName evidence="2">Uncharacterized protein</fullName>
    </submittedName>
</protein>
<feature type="compositionally biased region" description="Low complexity" evidence="1">
    <location>
        <begin position="44"/>
        <end position="53"/>
    </location>
</feature>
<name>A0A5J9TGK2_9POAL</name>
<evidence type="ECO:0000256" key="1">
    <source>
        <dbReference type="SAM" id="MobiDB-lite"/>
    </source>
</evidence>
<evidence type="ECO:0000313" key="2">
    <source>
        <dbReference type="EMBL" id="TVU10442.1"/>
    </source>
</evidence>
<feature type="non-terminal residue" evidence="2">
    <location>
        <position position="1"/>
    </location>
</feature>
<dbReference type="AlphaFoldDB" id="A0A5J9TGK2"/>
<dbReference type="Gramene" id="TVU10442">
    <property type="protein sequence ID" value="TVU10442"/>
    <property type="gene ID" value="EJB05_43971"/>
</dbReference>
<reference evidence="2 3" key="1">
    <citation type="journal article" date="2019" name="Sci. Rep.">
        <title>A high-quality genome of Eragrostis curvula grass provides insights into Poaceae evolution and supports new strategies to enhance forage quality.</title>
        <authorList>
            <person name="Carballo J."/>
            <person name="Santos B.A.C.M."/>
            <person name="Zappacosta D."/>
            <person name="Garbus I."/>
            <person name="Selva J.P."/>
            <person name="Gallo C.A."/>
            <person name="Diaz A."/>
            <person name="Albertini E."/>
            <person name="Caccamo M."/>
            <person name="Echenique V."/>
        </authorList>
    </citation>
    <scope>NUCLEOTIDE SEQUENCE [LARGE SCALE GENOMIC DNA]</scope>
    <source>
        <strain evidence="3">cv. Victoria</strain>
        <tissue evidence="2">Leaf</tissue>
    </source>
</reference>
<gene>
    <name evidence="2" type="ORF">EJB05_43971</name>
</gene>
<organism evidence="2 3">
    <name type="scientific">Eragrostis curvula</name>
    <name type="common">weeping love grass</name>
    <dbReference type="NCBI Taxonomy" id="38414"/>
    <lineage>
        <taxon>Eukaryota</taxon>
        <taxon>Viridiplantae</taxon>
        <taxon>Streptophyta</taxon>
        <taxon>Embryophyta</taxon>
        <taxon>Tracheophyta</taxon>
        <taxon>Spermatophyta</taxon>
        <taxon>Magnoliopsida</taxon>
        <taxon>Liliopsida</taxon>
        <taxon>Poales</taxon>
        <taxon>Poaceae</taxon>
        <taxon>PACMAD clade</taxon>
        <taxon>Chloridoideae</taxon>
        <taxon>Eragrostideae</taxon>
        <taxon>Eragrostidinae</taxon>
        <taxon>Eragrostis</taxon>
    </lineage>
</organism>
<feature type="region of interest" description="Disordered" evidence="1">
    <location>
        <begin position="41"/>
        <end position="62"/>
    </location>
</feature>
<dbReference type="Proteomes" id="UP000324897">
    <property type="component" value="Chromosome 3"/>
</dbReference>